<proteinExistence type="inferred from homology"/>
<dbReference type="InterPro" id="IPR027417">
    <property type="entry name" value="P-loop_NTPase"/>
</dbReference>
<dbReference type="SUPFAM" id="SSF52540">
    <property type="entry name" value="P-loop containing nucleoside triphosphate hydrolases"/>
    <property type="match status" value="1"/>
</dbReference>
<reference evidence="7" key="1">
    <citation type="submission" date="2018-04" db="EMBL/GenBank/DDBJ databases">
        <authorList>
            <person name="Cornet L."/>
        </authorList>
    </citation>
    <scope>NUCLEOTIDE SEQUENCE [LARGE SCALE GENOMIC DNA]</scope>
</reference>
<organism evidence="6 7">
    <name type="scientific">Phormidesmis priestleyi</name>
    <dbReference type="NCBI Taxonomy" id="268141"/>
    <lineage>
        <taxon>Bacteria</taxon>
        <taxon>Bacillati</taxon>
        <taxon>Cyanobacteriota</taxon>
        <taxon>Cyanophyceae</taxon>
        <taxon>Leptolyngbyales</taxon>
        <taxon>Leptolyngbyaceae</taxon>
        <taxon>Phormidesmis</taxon>
    </lineage>
</organism>
<dbReference type="GO" id="GO:0005524">
    <property type="term" value="F:ATP binding"/>
    <property type="evidence" value="ECO:0007669"/>
    <property type="project" value="UniProtKB-KW"/>
</dbReference>
<dbReference type="InterPro" id="IPR017871">
    <property type="entry name" value="ABC_transporter-like_CS"/>
</dbReference>
<dbReference type="GO" id="GO:0140359">
    <property type="term" value="F:ABC-type transporter activity"/>
    <property type="evidence" value="ECO:0007669"/>
    <property type="project" value="InterPro"/>
</dbReference>
<dbReference type="Gene3D" id="3.40.50.300">
    <property type="entry name" value="P-loop containing nucleotide triphosphate hydrolases"/>
    <property type="match status" value="1"/>
</dbReference>
<gene>
    <name evidence="6" type="ORF">DCF15_03265</name>
</gene>
<dbReference type="InterPro" id="IPR029439">
    <property type="entry name" value="Wzt_C"/>
</dbReference>
<dbReference type="InterPro" id="IPR003593">
    <property type="entry name" value="AAA+_ATPase"/>
</dbReference>
<dbReference type="CDD" id="cd10147">
    <property type="entry name" value="Wzt_C-like"/>
    <property type="match status" value="1"/>
</dbReference>
<dbReference type="PANTHER" id="PTHR46743">
    <property type="entry name" value="TEICHOIC ACIDS EXPORT ATP-BINDING PROTEIN TAGH"/>
    <property type="match status" value="1"/>
</dbReference>
<dbReference type="SMART" id="SM00382">
    <property type="entry name" value="AAA"/>
    <property type="match status" value="1"/>
</dbReference>
<dbReference type="Gene3D" id="2.70.50.60">
    <property type="entry name" value="abc- transporter (atp binding component) like domain"/>
    <property type="match status" value="1"/>
</dbReference>
<evidence type="ECO:0000313" key="6">
    <source>
        <dbReference type="EMBL" id="PZO59622.1"/>
    </source>
</evidence>
<sequence>MTVPVLEVFDVTKTYFQYSSELARVLSWFGLAAQPSAQNCILQGISFSIEAGEAVGIVGQNGAGKSTLLKIITGTQRPTSGRIQVNGHVGAILELGMGFNPDFTGRDNAYHSAGLMGFSQAEIEAIMPEIERFAEIGEYFYEPVHTYSSGMQMRVAFSVVTAFRPALLIVDEALSVGDTYFQHKSFSRIREFQEQGTALLIVSHDRNAILSLCNRAILIEHGKVLKDSDPEAVMDYYNALTAEKENSKVRTKQLESGKTQTLSGTGEATVNDITLLNAKGDRVEVINVGQWVCLRVLVKAWTDLPGLIVGYAIKDRLGQTIFGTNTHLLKKPLLNIISGQEIQLDFSFSANLGPGTYSIAIALQSKDLTAGKNYEWRDLSLVFDIINMNKDEFVGVGWLPPKMECHR</sequence>
<dbReference type="Proteomes" id="UP000249794">
    <property type="component" value="Unassembled WGS sequence"/>
</dbReference>
<keyword evidence="4 6" id="KW-0067">ATP-binding</keyword>
<accession>A0A2W4XV18</accession>
<dbReference type="InterPro" id="IPR050683">
    <property type="entry name" value="Bact_Polysacc_Export_ATP-bd"/>
</dbReference>
<dbReference type="GO" id="GO:0016887">
    <property type="term" value="F:ATP hydrolysis activity"/>
    <property type="evidence" value="ECO:0007669"/>
    <property type="project" value="InterPro"/>
</dbReference>
<dbReference type="PANTHER" id="PTHR46743:SF2">
    <property type="entry name" value="TEICHOIC ACIDS EXPORT ATP-BINDING PROTEIN TAGH"/>
    <property type="match status" value="1"/>
</dbReference>
<dbReference type="InterPro" id="IPR003439">
    <property type="entry name" value="ABC_transporter-like_ATP-bd"/>
</dbReference>
<dbReference type="PROSITE" id="PS50893">
    <property type="entry name" value="ABC_TRANSPORTER_2"/>
    <property type="match status" value="1"/>
</dbReference>
<dbReference type="AlphaFoldDB" id="A0A2W4XV18"/>
<evidence type="ECO:0000256" key="2">
    <source>
        <dbReference type="ARBA" id="ARBA00022448"/>
    </source>
</evidence>
<dbReference type="EMBL" id="QBMP01000018">
    <property type="protein sequence ID" value="PZO59622.1"/>
    <property type="molecule type" value="Genomic_DNA"/>
</dbReference>
<evidence type="ECO:0000313" key="7">
    <source>
        <dbReference type="Proteomes" id="UP000249794"/>
    </source>
</evidence>
<reference evidence="6 7" key="2">
    <citation type="submission" date="2018-06" db="EMBL/GenBank/DDBJ databases">
        <title>Metagenomic assembly of (sub)arctic Cyanobacteria and their associated microbiome from non-axenic cultures.</title>
        <authorList>
            <person name="Baurain D."/>
        </authorList>
    </citation>
    <scope>NUCLEOTIDE SEQUENCE [LARGE SCALE GENOMIC DNA]</scope>
    <source>
        <strain evidence="6">ULC027bin1</strain>
    </source>
</reference>
<evidence type="ECO:0000259" key="5">
    <source>
        <dbReference type="PROSITE" id="PS50893"/>
    </source>
</evidence>
<evidence type="ECO:0000256" key="4">
    <source>
        <dbReference type="ARBA" id="ARBA00022840"/>
    </source>
</evidence>
<keyword evidence="3" id="KW-0547">Nucleotide-binding</keyword>
<dbReference type="InterPro" id="IPR015860">
    <property type="entry name" value="ABC_transpr_TagH-like"/>
</dbReference>
<dbReference type="Pfam" id="PF14524">
    <property type="entry name" value="Wzt_C"/>
    <property type="match status" value="1"/>
</dbReference>
<dbReference type="CDD" id="cd03220">
    <property type="entry name" value="ABC_KpsT_Wzt"/>
    <property type="match status" value="1"/>
</dbReference>
<evidence type="ECO:0000256" key="3">
    <source>
        <dbReference type="ARBA" id="ARBA00022741"/>
    </source>
</evidence>
<keyword evidence="2" id="KW-0813">Transport</keyword>
<dbReference type="Pfam" id="PF00005">
    <property type="entry name" value="ABC_tran"/>
    <property type="match status" value="1"/>
</dbReference>
<evidence type="ECO:0000256" key="1">
    <source>
        <dbReference type="ARBA" id="ARBA00005417"/>
    </source>
</evidence>
<protein>
    <submittedName>
        <fullName evidence="6">Sugar ABC transporter ATP-binding protein</fullName>
    </submittedName>
</protein>
<dbReference type="GO" id="GO:0016020">
    <property type="term" value="C:membrane"/>
    <property type="evidence" value="ECO:0007669"/>
    <property type="project" value="InterPro"/>
</dbReference>
<dbReference type="PROSITE" id="PS00211">
    <property type="entry name" value="ABC_TRANSPORTER_1"/>
    <property type="match status" value="1"/>
</dbReference>
<comment type="caution">
    <text evidence="6">The sequence shown here is derived from an EMBL/GenBank/DDBJ whole genome shotgun (WGS) entry which is preliminary data.</text>
</comment>
<feature type="domain" description="ABC transporter" evidence="5">
    <location>
        <begin position="6"/>
        <end position="246"/>
    </location>
</feature>
<comment type="similarity">
    <text evidence="1">Belongs to the ABC transporter superfamily.</text>
</comment>
<name>A0A2W4XV18_9CYAN</name>